<proteinExistence type="predicted"/>
<evidence type="ECO:0000256" key="2">
    <source>
        <dbReference type="ARBA" id="ARBA00023065"/>
    </source>
</evidence>
<feature type="transmembrane region" description="Helical" evidence="5">
    <location>
        <begin position="1163"/>
        <end position="1187"/>
    </location>
</feature>
<evidence type="ECO:0008006" key="7">
    <source>
        <dbReference type="Google" id="ProtNLM"/>
    </source>
</evidence>
<keyword evidence="5" id="KW-1133">Transmembrane helix</keyword>
<feature type="compositionally biased region" description="Basic and acidic residues" evidence="4">
    <location>
        <begin position="1267"/>
        <end position="1279"/>
    </location>
</feature>
<feature type="compositionally biased region" description="Polar residues" evidence="4">
    <location>
        <begin position="1456"/>
        <end position="1468"/>
    </location>
</feature>
<keyword evidence="1" id="KW-0813">Transport</keyword>
<evidence type="ECO:0000256" key="4">
    <source>
        <dbReference type="SAM" id="MobiDB-lite"/>
    </source>
</evidence>
<feature type="transmembrane region" description="Helical" evidence="5">
    <location>
        <begin position="743"/>
        <end position="766"/>
    </location>
</feature>
<evidence type="ECO:0000313" key="6">
    <source>
        <dbReference type="EMBL" id="JAC67605.1"/>
    </source>
</evidence>
<feature type="region of interest" description="Disordered" evidence="4">
    <location>
        <begin position="1"/>
        <end position="72"/>
    </location>
</feature>
<feature type="region of interest" description="Disordered" evidence="4">
    <location>
        <begin position="1413"/>
        <end position="1474"/>
    </location>
</feature>
<dbReference type="EMBL" id="GBEZ01018879">
    <property type="protein sequence ID" value="JAC67605.1"/>
    <property type="molecule type" value="Transcribed_RNA"/>
</dbReference>
<organism evidence="6">
    <name type="scientific">Tetraselmis sp. GSL018</name>
    <dbReference type="NCBI Taxonomy" id="582737"/>
    <lineage>
        <taxon>Eukaryota</taxon>
        <taxon>Viridiplantae</taxon>
        <taxon>Chlorophyta</taxon>
        <taxon>core chlorophytes</taxon>
        <taxon>Chlorodendrophyceae</taxon>
        <taxon>Chlorodendrales</taxon>
        <taxon>Chlorodendraceae</taxon>
        <taxon>Tetraselmis</taxon>
    </lineage>
</organism>
<gene>
    <name evidence="6" type="ORF">TSPGSL018_10710</name>
</gene>
<keyword evidence="2" id="KW-0406">Ion transport</keyword>
<feature type="transmembrane region" description="Helical" evidence="5">
    <location>
        <begin position="864"/>
        <end position="888"/>
    </location>
</feature>
<feature type="region of interest" description="Disordered" evidence="4">
    <location>
        <begin position="1265"/>
        <end position="1288"/>
    </location>
</feature>
<feature type="transmembrane region" description="Helical" evidence="5">
    <location>
        <begin position="824"/>
        <end position="843"/>
    </location>
</feature>
<protein>
    <recommendedName>
        <fullName evidence="7">Ion transport domain-containing protein</fullName>
    </recommendedName>
</protein>
<accession>A0A061RAG0</accession>
<dbReference type="GO" id="GO:0070679">
    <property type="term" value="F:inositol 1,4,5 trisphosphate binding"/>
    <property type="evidence" value="ECO:0007669"/>
    <property type="project" value="TreeGrafter"/>
</dbReference>
<evidence type="ECO:0000256" key="1">
    <source>
        <dbReference type="ARBA" id="ARBA00022448"/>
    </source>
</evidence>
<reference evidence="6" key="1">
    <citation type="submission" date="2014-05" db="EMBL/GenBank/DDBJ databases">
        <title>The transcriptome of the halophilic microalga Tetraselmis sp. GSL018 isolated from the Great Salt Lake, Utah.</title>
        <authorList>
            <person name="Jinkerson R.E."/>
            <person name="D'Adamo S."/>
            <person name="Posewitz M.C."/>
        </authorList>
    </citation>
    <scope>NUCLEOTIDE SEQUENCE</scope>
    <source>
        <strain evidence="6">GSL018</strain>
    </source>
</reference>
<feature type="transmembrane region" description="Helical" evidence="5">
    <location>
        <begin position="938"/>
        <end position="963"/>
    </location>
</feature>
<evidence type="ECO:0000256" key="3">
    <source>
        <dbReference type="ARBA" id="ARBA00023303"/>
    </source>
</evidence>
<evidence type="ECO:0000256" key="5">
    <source>
        <dbReference type="SAM" id="Phobius"/>
    </source>
</evidence>
<keyword evidence="5" id="KW-0472">Membrane</keyword>
<keyword evidence="3" id="KW-0407">Ion channel</keyword>
<feature type="transmembrane region" description="Helical" evidence="5">
    <location>
        <begin position="1133"/>
        <end position="1157"/>
    </location>
</feature>
<feature type="compositionally biased region" description="Basic and acidic residues" evidence="4">
    <location>
        <begin position="1"/>
        <end position="31"/>
    </location>
</feature>
<feature type="region of interest" description="Disordered" evidence="4">
    <location>
        <begin position="130"/>
        <end position="159"/>
    </location>
</feature>
<dbReference type="GO" id="GO:0005886">
    <property type="term" value="C:plasma membrane"/>
    <property type="evidence" value="ECO:0007669"/>
    <property type="project" value="TreeGrafter"/>
</dbReference>
<feature type="transmembrane region" description="Helical" evidence="5">
    <location>
        <begin position="1052"/>
        <end position="1082"/>
    </location>
</feature>
<dbReference type="GO" id="GO:0034703">
    <property type="term" value="C:cation channel complex"/>
    <property type="evidence" value="ECO:0007669"/>
    <property type="project" value="TreeGrafter"/>
</dbReference>
<sequence>MHVERVFDHVEGRQWETEPKVKEENETERKNLTSSLLRAETAESERGQPTGSTATAFYRPGTAPVTGNEGLRAVSKDLSGAPLGQNVPGMFNDTASFNATARRANEDFVRSDPTQDLEMLSAALLPRAQFSMPRSNSSGLSGDEGSPNGRVRKSTDNGERAVHFKSVASSAGSSTAAIGAGAGAAETGDADRAEDDFPGEAEALSRPQLEGSASAVNIRVQFSASGREEYAAPPQTPLLLPGSSLWQGNRSSIAEVPASMRDCKFLQTRASDAHSSNPEYISVAAHEEVEAFVLLHCLAPVAGWLRDKFEEEKHTKVHMKWSLGFGYSLAAYANLSYKRHRDAHMKVWRLKKGSLLPGETLVLGGLGHSSLLSPSFNYVLCWKPVLDSTLSSTSRRVKINYKSKQALNEALEEAVVRQDVTKAEMLLKKGADAQITLSTASFRGCLLTKVPAMTHNMPMLCCLVEHGAELDWYSLMYVLQFSHVLPAAHAPVSDFLTRYVRAGRNPANTCYAIALGLANVAKEHTSKASEYSVLSEKFRQTTINLIEDLNKLSYIGGKERWMLRPDEVLEPTKCFSEHFPINLSSCSSTALKLHDTDYSSTSTVQNFLKRAWVGVHFIQVARATGDAPMEETSVCSNMYLLSIMSQYGFIGSLGRRFVQPASFIAHVVLFAGRPFFDSPRGRWCFKCLMHAAFLLVFHVALFEPKGRERLQATGARDMPLASRPGVAAWLPDETNARLSSDGFMHVVFSLMACWVAGMGVDLLNTCAYQYGGSLRRFLTVESLTNKLDITQFVVLSACLVNWGVVELSARGDLDVGQESSLRALKIVFSLSAIVVWVQTMFILRPINRGLAPLLYVIQQMMSEVLVFLVPLCALLLGFAAAILSLFWGSINEELGWTSMWDVILLLFRFFVSDFQMSFDIFDPGRYDNTFEPDPVLRLYAIFILILYTIVASILMANLLIAIITYKYDPEKIDAESNFQRVMMLEDYQTQVENRLLPAPFSLLVAALQLLSAPGGVCPKLPQRAFARLLLPPLDDLCDLPRRPTGARELPHLVYLLVMAPFVNALLLGALALCLPYCVLMFGSRASNHLAKMAARAVARPAGFAPVSRLRTLLTRKHVPQHHGARPSRKVLQAVAYAAGFLASWPVACAAGAVLYAVFAAALSLYACVVVWAAAVCYSAFWFARGLFGTRTPAKDRRVAPAGGSGLASGMSDETSAKARAAGNTSNTSKRWGKLLAKQRKEEFKKIAFKPEEVDAALACAGLSIPKPRGEPRAEPEGEHTAAFPGSSDRVRLNASLKAEKERFSASIADGRARMQDHLGTSAGRRPPERGLRYARSLAPKFQRAETRGAGAALHAHGAGPAHHAGPSLMEIGGLMEEMGAVRDEMGEIRASIDTLAAEMVRLQRQLLRSTSLMSVPESAGTADWSDDGEWAPHHRAEQAGGEADGESGFDLGGSQGTSQGALSGSEWGSQPRMGLLDTLDRQINFAGPRPPVLMDG</sequence>
<feature type="transmembrane region" description="Helical" evidence="5">
    <location>
        <begin position="683"/>
        <end position="702"/>
    </location>
</feature>
<dbReference type="GO" id="GO:0015279">
    <property type="term" value="F:store-operated calcium channel activity"/>
    <property type="evidence" value="ECO:0007669"/>
    <property type="project" value="TreeGrafter"/>
</dbReference>
<name>A0A061RAG0_9CHLO</name>
<feature type="transmembrane region" description="Helical" evidence="5">
    <location>
        <begin position="657"/>
        <end position="676"/>
    </location>
</feature>
<dbReference type="InterPro" id="IPR002153">
    <property type="entry name" value="TRPC_channel"/>
</dbReference>
<feature type="transmembrane region" description="Helical" evidence="5">
    <location>
        <begin position="894"/>
        <end position="911"/>
    </location>
</feature>
<dbReference type="GO" id="GO:0051480">
    <property type="term" value="P:regulation of cytosolic calcium ion concentration"/>
    <property type="evidence" value="ECO:0007669"/>
    <property type="project" value="TreeGrafter"/>
</dbReference>
<dbReference type="PANTHER" id="PTHR10117:SF54">
    <property type="entry name" value="TRANSIENT RECEPTOR POTENTIAL-GAMMA PROTEIN"/>
    <property type="match status" value="1"/>
</dbReference>
<feature type="region of interest" description="Disordered" evidence="4">
    <location>
        <begin position="1193"/>
        <end position="1230"/>
    </location>
</feature>
<keyword evidence="5" id="KW-0812">Transmembrane</keyword>
<dbReference type="PANTHER" id="PTHR10117">
    <property type="entry name" value="TRANSIENT RECEPTOR POTENTIAL CHANNEL"/>
    <property type="match status" value="1"/>
</dbReference>